<keyword evidence="2" id="KW-1185">Reference proteome</keyword>
<evidence type="ECO:0000313" key="2">
    <source>
        <dbReference type="Proteomes" id="UP000831787"/>
    </source>
</evidence>
<protein>
    <submittedName>
        <fullName evidence="1">Uncharacterized protein</fullName>
    </submittedName>
</protein>
<gene>
    <name evidence="1" type="ORF">MUN89_21760</name>
</gene>
<reference evidence="1 2" key="1">
    <citation type="submission" date="2022-04" db="EMBL/GenBank/DDBJ databases">
        <title>Halobacillus sp. isolated from saltern.</title>
        <authorList>
            <person name="Won M."/>
            <person name="Lee C.-M."/>
            <person name="Woen H.-Y."/>
            <person name="Kwon S.-W."/>
        </authorList>
    </citation>
    <scope>NUCLEOTIDE SEQUENCE [LARGE SCALE GENOMIC DNA]</scope>
    <source>
        <strain evidence="1 2">SSBR10-3</strain>
    </source>
</reference>
<sequence length="71" mass="8209">MDQTTIFELNGNQSDPVYEELSKLRDITQVKIGPYTITKNQFGLYEIESKGIHDCASTLEKCYEYICTQPR</sequence>
<dbReference type="RefSeq" id="WP_244710355.1">
    <property type="nucleotide sequence ID" value="NZ_CP095073.1"/>
</dbReference>
<dbReference type="Proteomes" id="UP000831787">
    <property type="component" value="Chromosome"/>
</dbReference>
<accession>A0ABY4EJ00</accession>
<organism evidence="1 2">
    <name type="scientific">Halobacillus salinarum</name>
    <dbReference type="NCBI Taxonomy" id="2932257"/>
    <lineage>
        <taxon>Bacteria</taxon>
        <taxon>Bacillati</taxon>
        <taxon>Bacillota</taxon>
        <taxon>Bacilli</taxon>
        <taxon>Bacillales</taxon>
        <taxon>Bacillaceae</taxon>
        <taxon>Halobacillus</taxon>
    </lineage>
</organism>
<name>A0ABY4EJ00_9BACI</name>
<proteinExistence type="predicted"/>
<dbReference type="EMBL" id="CP095073">
    <property type="protein sequence ID" value="UOQ44415.1"/>
    <property type="molecule type" value="Genomic_DNA"/>
</dbReference>
<evidence type="ECO:0000313" key="1">
    <source>
        <dbReference type="EMBL" id="UOQ44415.1"/>
    </source>
</evidence>